<dbReference type="Proteomes" id="UP000314294">
    <property type="component" value="Unassembled WGS sequence"/>
</dbReference>
<accession>A0A4Z2IA35</accession>
<dbReference type="AlphaFoldDB" id="A0A4Z2IA35"/>
<dbReference type="EMBL" id="SRLO01000117">
    <property type="protein sequence ID" value="TNN74174.1"/>
    <property type="molecule type" value="Genomic_DNA"/>
</dbReference>
<evidence type="ECO:0000313" key="1">
    <source>
        <dbReference type="EMBL" id="TNN74174.1"/>
    </source>
</evidence>
<organism evidence="1 2">
    <name type="scientific">Liparis tanakae</name>
    <name type="common">Tanaka's snailfish</name>
    <dbReference type="NCBI Taxonomy" id="230148"/>
    <lineage>
        <taxon>Eukaryota</taxon>
        <taxon>Metazoa</taxon>
        <taxon>Chordata</taxon>
        <taxon>Craniata</taxon>
        <taxon>Vertebrata</taxon>
        <taxon>Euteleostomi</taxon>
        <taxon>Actinopterygii</taxon>
        <taxon>Neopterygii</taxon>
        <taxon>Teleostei</taxon>
        <taxon>Neoteleostei</taxon>
        <taxon>Acanthomorphata</taxon>
        <taxon>Eupercaria</taxon>
        <taxon>Perciformes</taxon>
        <taxon>Cottioidei</taxon>
        <taxon>Cottales</taxon>
        <taxon>Liparidae</taxon>
        <taxon>Liparis</taxon>
    </lineage>
</organism>
<proteinExistence type="predicted"/>
<keyword evidence="2" id="KW-1185">Reference proteome</keyword>
<comment type="caution">
    <text evidence="1">The sequence shown here is derived from an EMBL/GenBank/DDBJ whole genome shotgun (WGS) entry which is preliminary data.</text>
</comment>
<name>A0A4Z2IA35_9TELE</name>
<gene>
    <name evidence="1" type="ORF">EYF80_015619</name>
</gene>
<protein>
    <submittedName>
        <fullName evidence="1">Uncharacterized protein</fullName>
    </submittedName>
</protein>
<reference evidence="1 2" key="1">
    <citation type="submission" date="2019-03" db="EMBL/GenBank/DDBJ databases">
        <title>First draft genome of Liparis tanakae, snailfish: a comprehensive survey of snailfish specific genes.</title>
        <authorList>
            <person name="Kim W."/>
            <person name="Song I."/>
            <person name="Jeong J.-H."/>
            <person name="Kim D."/>
            <person name="Kim S."/>
            <person name="Ryu S."/>
            <person name="Song J.Y."/>
            <person name="Lee S.K."/>
        </authorList>
    </citation>
    <scope>NUCLEOTIDE SEQUENCE [LARGE SCALE GENOMIC DNA]</scope>
    <source>
        <tissue evidence="1">Muscle</tissue>
    </source>
</reference>
<sequence>MLEGQCQWQYLGAFDLTTTLISTAQSRAGMFNLSQQKQHRLLLVRKSYRTLTLQSCDSAELRCCEAAEL</sequence>
<evidence type="ECO:0000313" key="2">
    <source>
        <dbReference type="Proteomes" id="UP000314294"/>
    </source>
</evidence>